<gene>
    <name evidence="2" type="ORF">D6D28_04810</name>
</gene>
<evidence type="ECO:0000256" key="1">
    <source>
        <dbReference type="SAM" id="MobiDB-lite"/>
    </source>
</evidence>
<reference evidence="2 3" key="1">
    <citation type="submission" date="2018-10" db="EMBL/GenBank/DDBJ databases">
        <title>Fifty Aureobasidium pullulans genomes reveal a recombining polyextremotolerant generalist.</title>
        <authorList>
            <person name="Gostincar C."/>
            <person name="Turk M."/>
            <person name="Zajc J."/>
            <person name="Gunde-Cimerman N."/>
        </authorList>
    </citation>
    <scope>NUCLEOTIDE SEQUENCE [LARGE SCALE GENOMIC DNA]</scope>
    <source>
        <strain evidence="2 3">EXF-11900</strain>
    </source>
</reference>
<dbReference type="EMBL" id="QZAF01000174">
    <property type="protein sequence ID" value="THV70931.1"/>
    <property type="molecule type" value="Genomic_DNA"/>
</dbReference>
<dbReference type="AlphaFoldDB" id="A0A4S8SJW6"/>
<protein>
    <submittedName>
        <fullName evidence="2">Uncharacterized protein</fullName>
    </submittedName>
</protein>
<evidence type="ECO:0000313" key="3">
    <source>
        <dbReference type="Proteomes" id="UP000304951"/>
    </source>
</evidence>
<dbReference type="Proteomes" id="UP000304951">
    <property type="component" value="Unassembled WGS sequence"/>
</dbReference>
<proteinExistence type="predicted"/>
<evidence type="ECO:0000313" key="2">
    <source>
        <dbReference type="EMBL" id="THV70931.1"/>
    </source>
</evidence>
<sequence>MRPRNSSNQDDDHIDDQWDAVVAAAASLGGYFDTTRLTDDSNVSEEPGNGSPAQTSSTTSESYYPEVREEGEIPIRFFDTTNGQLPSFFYAPRDDLDLDWRLEPFDYLFRTELEQFESVLHHLHDLHHPQDFNHAPALFVRDNVAGVNLLYNGSPHIYRYNDTYQSWEFNDLDLENGGGKISLGFKNTSPIRNEVAHGPWPKAFTPTDVSQSCDAAKKTFRRVV</sequence>
<accession>A0A4S8SJW6</accession>
<organism evidence="2 3">
    <name type="scientific">Aureobasidium pullulans</name>
    <name type="common">Black yeast</name>
    <name type="synonym">Pullularia pullulans</name>
    <dbReference type="NCBI Taxonomy" id="5580"/>
    <lineage>
        <taxon>Eukaryota</taxon>
        <taxon>Fungi</taxon>
        <taxon>Dikarya</taxon>
        <taxon>Ascomycota</taxon>
        <taxon>Pezizomycotina</taxon>
        <taxon>Dothideomycetes</taxon>
        <taxon>Dothideomycetidae</taxon>
        <taxon>Dothideales</taxon>
        <taxon>Saccotheciaceae</taxon>
        <taxon>Aureobasidium</taxon>
    </lineage>
</organism>
<comment type="caution">
    <text evidence="2">The sequence shown here is derived from an EMBL/GenBank/DDBJ whole genome shotgun (WGS) entry which is preliminary data.</text>
</comment>
<name>A0A4S8SJW6_AURPU</name>
<feature type="region of interest" description="Disordered" evidence="1">
    <location>
        <begin position="35"/>
        <end position="65"/>
    </location>
</feature>